<keyword evidence="6" id="KW-1185">Reference proteome</keyword>
<dbReference type="Gene3D" id="3.10.350.10">
    <property type="entry name" value="LysM domain"/>
    <property type="match status" value="6"/>
</dbReference>
<gene>
    <name evidence="5" type="ORF">EJ08DRAFT_643814</name>
</gene>
<dbReference type="Proteomes" id="UP000800235">
    <property type="component" value="Unassembled WGS sequence"/>
</dbReference>
<dbReference type="OrthoDB" id="5985073at2759"/>
<sequence length="795" mass="86363">MKTVETRRPRRSIALFGFYAFISHCNAIKIFDANTIPNSITPACSRELLKDVDCSPTVKMLRNDEYYQQKTLERTCKPGCSNSLEAYNKNVISACGSQTLNKIGKDDPEQIATITDLLMYQYSLTCLMDTGKYCNLVAAGNAAAIQLKVRTPAILDLPTIAPNVTDSCSMCSIKKLQIEAGSPYYYGPKLAAESVYQSKTASCKISNMPMSTSRPVVPDSPTGAPSKCAGTTYQVKAGDSCKSVAKRQGISTGWLIFDNNLSASCDDLTKSSSLCLKNTCKIHAVTAGETCESIAKANNINTLQLQSWNPFINYGCNLTRFVGESVCVGMPGKPYKLPSGPAQPPTSAVTPAPVPPNLAANTTSRCGKYFKTAQGQDCNTILMKFGISIQDFKYLNPSINENCTDMLRDTNYCVQAVGDINTYPGRGQDGIGKLQTAFTTGLMQMTWSKQTVKPTATSSTEHPLATGTRADCDRFVEGNIFQVDKLSNIWKSSCDFVMAAYELSLKDLQRWNPSLSHSTINNCSLSVNARYCVGLGERGPKPKSKSTLPIRPGAIKTCTEYISIPNNTLPLCQNLLRNNAITIAQFSDYNPGVGKECGNLWAGYRYCIRAPGYVAPREPDDEESDGTRTTAGPSATPAPNMPPATKLQPGIVLNCNKWAQAPAKTNCDSFARTNKISPENLYAWNSQLGPGGSKCDTMMWTDYYYCIGTSNAPKSSSQGPSSTTTSQKPSKTQADSIVPNCRKFDVVKEGDGCSSLAARNNIAPEKLYKWNKVLGAKGENCETQVWKGYFYCVGV</sequence>
<comment type="caution">
    <text evidence="5">The sequence shown here is derived from an EMBL/GenBank/DDBJ whole genome shotgun (WGS) entry which is preliminary data.</text>
</comment>
<dbReference type="SMART" id="SM00257">
    <property type="entry name" value="LysM"/>
    <property type="match status" value="3"/>
</dbReference>
<feature type="domain" description="LysM" evidence="4">
    <location>
        <begin position="281"/>
        <end position="328"/>
    </location>
</feature>
<organism evidence="5 6">
    <name type="scientific">Tothia fuscella</name>
    <dbReference type="NCBI Taxonomy" id="1048955"/>
    <lineage>
        <taxon>Eukaryota</taxon>
        <taxon>Fungi</taxon>
        <taxon>Dikarya</taxon>
        <taxon>Ascomycota</taxon>
        <taxon>Pezizomycotina</taxon>
        <taxon>Dothideomycetes</taxon>
        <taxon>Pleosporomycetidae</taxon>
        <taxon>Venturiales</taxon>
        <taxon>Cylindrosympodiaceae</taxon>
        <taxon>Tothia</taxon>
    </lineage>
</organism>
<keyword evidence="2" id="KW-0843">Virulence</keyword>
<feature type="region of interest" description="Disordered" evidence="3">
    <location>
        <begin position="617"/>
        <end position="643"/>
    </location>
</feature>
<evidence type="ECO:0000313" key="6">
    <source>
        <dbReference type="Proteomes" id="UP000800235"/>
    </source>
</evidence>
<evidence type="ECO:0000259" key="4">
    <source>
        <dbReference type="PROSITE" id="PS51782"/>
    </source>
</evidence>
<dbReference type="InterPro" id="IPR018392">
    <property type="entry name" value="LysM"/>
</dbReference>
<evidence type="ECO:0000313" key="5">
    <source>
        <dbReference type="EMBL" id="KAF2416682.1"/>
    </source>
</evidence>
<dbReference type="Pfam" id="PF01476">
    <property type="entry name" value="LysM"/>
    <property type="match status" value="3"/>
</dbReference>
<feature type="domain" description="LysM" evidence="4">
    <location>
        <begin position="231"/>
        <end position="276"/>
    </location>
</feature>
<dbReference type="SUPFAM" id="SSF54106">
    <property type="entry name" value="LysM domain"/>
    <property type="match status" value="3"/>
</dbReference>
<feature type="region of interest" description="Disordered" evidence="3">
    <location>
        <begin position="712"/>
        <end position="735"/>
    </location>
</feature>
<dbReference type="PROSITE" id="PS51782">
    <property type="entry name" value="LYSM"/>
    <property type="match status" value="5"/>
</dbReference>
<evidence type="ECO:0000256" key="1">
    <source>
        <dbReference type="ARBA" id="ARBA00022669"/>
    </source>
</evidence>
<evidence type="ECO:0000256" key="3">
    <source>
        <dbReference type="SAM" id="MobiDB-lite"/>
    </source>
</evidence>
<feature type="domain" description="LysM" evidence="4">
    <location>
        <begin position="743"/>
        <end position="793"/>
    </location>
</feature>
<feature type="compositionally biased region" description="Low complexity" evidence="3">
    <location>
        <begin position="713"/>
        <end position="733"/>
    </location>
</feature>
<dbReference type="EMBL" id="MU007152">
    <property type="protein sequence ID" value="KAF2416682.1"/>
    <property type="molecule type" value="Genomic_DNA"/>
</dbReference>
<dbReference type="CDD" id="cd00118">
    <property type="entry name" value="LysM"/>
    <property type="match status" value="3"/>
</dbReference>
<dbReference type="InterPro" id="IPR052210">
    <property type="entry name" value="LysM1-like"/>
</dbReference>
<feature type="domain" description="LysM" evidence="4">
    <location>
        <begin position="368"/>
        <end position="414"/>
    </location>
</feature>
<accession>A0A9P4NEE6</accession>
<protein>
    <submittedName>
        <fullName evidence="5">LysM domain-containing protein</fullName>
    </submittedName>
</protein>
<dbReference type="AlphaFoldDB" id="A0A9P4NEE6"/>
<dbReference type="PANTHER" id="PTHR34997:SF1">
    <property type="entry name" value="PEPTIDOGLYCAN-BINDING LYSIN DOMAIN"/>
    <property type="match status" value="1"/>
</dbReference>
<reference evidence="5" key="1">
    <citation type="journal article" date="2020" name="Stud. Mycol.">
        <title>101 Dothideomycetes genomes: a test case for predicting lifestyles and emergence of pathogens.</title>
        <authorList>
            <person name="Haridas S."/>
            <person name="Albert R."/>
            <person name="Binder M."/>
            <person name="Bloem J."/>
            <person name="Labutti K."/>
            <person name="Salamov A."/>
            <person name="Andreopoulos B."/>
            <person name="Baker S."/>
            <person name="Barry K."/>
            <person name="Bills G."/>
            <person name="Bluhm B."/>
            <person name="Cannon C."/>
            <person name="Castanera R."/>
            <person name="Culley D."/>
            <person name="Daum C."/>
            <person name="Ezra D."/>
            <person name="Gonzalez J."/>
            <person name="Henrissat B."/>
            <person name="Kuo A."/>
            <person name="Liang C."/>
            <person name="Lipzen A."/>
            <person name="Lutzoni F."/>
            <person name="Magnuson J."/>
            <person name="Mondo S."/>
            <person name="Nolan M."/>
            <person name="Ohm R."/>
            <person name="Pangilinan J."/>
            <person name="Park H.-J."/>
            <person name="Ramirez L."/>
            <person name="Alfaro M."/>
            <person name="Sun H."/>
            <person name="Tritt A."/>
            <person name="Yoshinaga Y."/>
            <person name="Zwiers L.-H."/>
            <person name="Turgeon B."/>
            <person name="Goodwin S."/>
            <person name="Spatafora J."/>
            <person name="Crous P."/>
            <person name="Grigoriev I."/>
        </authorList>
    </citation>
    <scope>NUCLEOTIDE SEQUENCE</scope>
    <source>
        <strain evidence="5">CBS 130266</strain>
    </source>
</reference>
<dbReference type="GO" id="GO:0008061">
    <property type="term" value="F:chitin binding"/>
    <property type="evidence" value="ECO:0007669"/>
    <property type="project" value="UniProtKB-KW"/>
</dbReference>
<name>A0A9P4NEE6_9PEZI</name>
<feature type="domain" description="LysM" evidence="4">
    <location>
        <begin position="559"/>
        <end position="608"/>
    </location>
</feature>
<keyword evidence="1" id="KW-0147">Chitin-binding</keyword>
<evidence type="ECO:0000256" key="2">
    <source>
        <dbReference type="ARBA" id="ARBA00023026"/>
    </source>
</evidence>
<proteinExistence type="predicted"/>
<dbReference type="InterPro" id="IPR036779">
    <property type="entry name" value="LysM_dom_sf"/>
</dbReference>
<dbReference type="PANTHER" id="PTHR34997">
    <property type="entry name" value="AM15"/>
    <property type="match status" value="1"/>
</dbReference>